<proteinExistence type="predicted"/>
<accession>A0A7K1SKH9</accession>
<keyword evidence="2" id="KW-1185">Reference proteome</keyword>
<dbReference type="EMBL" id="WPIN01000015">
    <property type="protein sequence ID" value="MVM34264.1"/>
    <property type="molecule type" value="Genomic_DNA"/>
</dbReference>
<reference evidence="1 2" key="1">
    <citation type="submission" date="2019-12" db="EMBL/GenBank/DDBJ databases">
        <title>Spirosoma sp. HMF4905 genome sequencing and assembly.</title>
        <authorList>
            <person name="Kang H."/>
            <person name="Cha I."/>
            <person name="Kim H."/>
            <person name="Joh K."/>
        </authorList>
    </citation>
    <scope>NUCLEOTIDE SEQUENCE [LARGE SCALE GENOMIC DNA]</scope>
    <source>
        <strain evidence="1 2">HMF4905</strain>
    </source>
</reference>
<gene>
    <name evidence="1" type="ORF">GO755_29810</name>
</gene>
<dbReference type="Proteomes" id="UP000436006">
    <property type="component" value="Unassembled WGS sequence"/>
</dbReference>
<evidence type="ECO:0000313" key="2">
    <source>
        <dbReference type="Proteomes" id="UP000436006"/>
    </source>
</evidence>
<protein>
    <submittedName>
        <fullName evidence="1">Uncharacterized protein</fullName>
    </submittedName>
</protein>
<dbReference type="AlphaFoldDB" id="A0A7K1SKH9"/>
<comment type="caution">
    <text evidence="1">The sequence shown here is derived from an EMBL/GenBank/DDBJ whole genome shotgun (WGS) entry which is preliminary data.</text>
</comment>
<dbReference type="RefSeq" id="WP_157589091.1">
    <property type="nucleotide sequence ID" value="NZ_WPIN01000015.1"/>
</dbReference>
<organism evidence="1 2">
    <name type="scientific">Spirosoma arboris</name>
    <dbReference type="NCBI Taxonomy" id="2682092"/>
    <lineage>
        <taxon>Bacteria</taxon>
        <taxon>Pseudomonadati</taxon>
        <taxon>Bacteroidota</taxon>
        <taxon>Cytophagia</taxon>
        <taxon>Cytophagales</taxon>
        <taxon>Cytophagaceae</taxon>
        <taxon>Spirosoma</taxon>
    </lineage>
</organism>
<name>A0A7K1SKH9_9BACT</name>
<sequence>MDAPIHPVVRETAHWLSAELLDEELLGNPEAIKPHFVTWLTGFRIVREEFYRKADSFRLIDVTSQLANRFYDDLLHQQHYSPIERIQLLFYLSRALLMACGYFPHQIAQNTFRPESDDPYDYLTVENLHTGKYANLLRAVQALVEDTNRLDHGYYFELPLSRLDDPFLTDN</sequence>
<evidence type="ECO:0000313" key="1">
    <source>
        <dbReference type="EMBL" id="MVM34264.1"/>
    </source>
</evidence>